<dbReference type="GeneID" id="93860908"/>
<dbReference type="GO" id="GO:0061522">
    <property type="term" value="F:1,4-dihydroxy-2-naphthoyl-CoA thioesterase activity"/>
    <property type="evidence" value="ECO:0007669"/>
    <property type="project" value="TreeGrafter"/>
</dbReference>
<dbReference type="InterPro" id="IPR006683">
    <property type="entry name" value="Thioestr_dom"/>
</dbReference>
<proteinExistence type="inferred from homology"/>
<evidence type="ECO:0000313" key="5">
    <source>
        <dbReference type="Proteomes" id="UP000282386"/>
    </source>
</evidence>
<dbReference type="SUPFAM" id="SSF54637">
    <property type="entry name" value="Thioesterase/thiol ester dehydrase-isomerase"/>
    <property type="match status" value="1"/>
</dbReference>
<sequence length="156" mass="15972">MTDSSLELSPTVIAELTAHGVPEKLHPLFPHGLGGLIPAMGIRLSELSAERAVATMPVAPNTQPAGLLHGGASVVLAETLGSLASGVHGGIERMAVGVDVNATHLRPATAGYVTAVCTAVKLGRTVCVHTIEITDEAGRGVCSARITNMLIPRTAR</sequence>
<gene>
    <name evidence="4" type="primary">ydiI</name>
    <name evidence="4" type="ORF">NCTC10207_01031</name>
</gene>
<name>A0A7Z9D5L3_9MICC</name>
<dbReference type="EC" id="3.1.-.-" evidence="4"/>
<comment type="similarity">
    <text evidence="1">Belongs to the thioesterase PaaI family.</text>
</comment>
<dbReference type="Proteomes" id="UP000282386">
    <property type="component" value="Chromosome"/>
</dbReference>
<evidence type="ECO:0000313" key="4">
    <source>
        <dbReference type="EMBL" id="VEI22936.1"/>
    </source>
</evidence>
<dbReference type="Pfam" id="PF03061">
    <property type="entry name" value="4HBT"/>
    <property type="match status" value="1"/>
</dbReference>
<dbReference type="PANTHER" id="PTHR43240:SF5">
    <property type="entry name" value="1,4-DIHYDROXY-2-NAPHTHOYL-COA THIOESTERASE 1"/>
    <property type="match status" value="1"/>
</dbReference>
<evidence type="ECO:0000259" key="3">
    <source>
        <dbReference type="Pfam" id="PF03061"/>
    </source>
</evidence>
<dbReference type="CDD" id="cd03443">
    <property type="entry name" value="PaaI_thioesterase"/>
    <property type="match status" value="1"/>
</dbReference>
<dbReference type="RefSeq" id="WP_023133349.1">
    <property type="nucleotide sequence ID" value="NZ_CAJPQC010000001.1"/>
</dbReference>
<dbReference type="InterPro" id="IPR029069">
    <property type="entry name" value="HotDog_dom_sf"/>
</dbReference>
<dbReference type="GO" id="GO:0005829">
    <property type="term" value="C:cytosol"/>
    <property type="evidence" value="ECO:0007669"/>
    <property type="project" value="TreeGrafter"/>
</dbReference>
<evidence type="ECO:0000256" key="1">
    <source>
        <dbReference type="ARBA" id="ARBA00008324"/>
    </source>
</evidence>
<evidence type="ECO:0000256" key="2">
    <source>
        <dbReference type="ARBA" id="ARBA00022801"/>
    </source>
</evidence>
<protein>
    <submittedName>
        <fullName evidence="4">Esterase YdiI</fullName>
        <ecNumber evidence="4">3.1.-.-</ecNumber>
    </submittedName>
</protein>
<dbReference type="Gene3D" id="3.10.129.10">
    <property type="entry name" value="Hotdog Thioesterase"/>
    <property type="match status" value="1"/>
</dbReference>
<dbReference type="NCBIfam" id="TIGR00369">
    <property type="entry name" value="unchar_dom_1"/>
    <property type="match status" value="1"/>
</dbReference>
<reference evidence="4 5" key="1">
    <citation type="submission" date="2018-12" db="EMBL/GenBank/DDBJ databases">
        <authorList>
            <consortium name="Pathogen Informatics"/>
        </authorList>
    </citation>
    <scope>NUCLEOTIDE SEQUENCE [LARGE SCALE GENOMIC DNA]</scope>
    <source>
        <strain evidence="4 5">NCTC10207</strain>
    </source>
</reference>
<feature type="domain" description="Thioesterase" evidence="3">
    <location>
        <begin position="66"/>
        <end position="142"/>
    </location>
</feature>
<dbReference type="EMBL" id="LR134479">
    <property type="protein sequence ID" value="VEI22936.1"/>
    <property type="molecule type" value="Genomic_DNA"/>
</dbReference>
<organism evidence="4 5">
    <name type="scientific">Rothia aeria</name>
    <dbReference type="NCBI Taxonomy" id="172042"/>
    <lineage>
        <taxon>Bacteria</taxon>
        <taxon>Bacillati</taxon>
        <taxon>Actinomycetota</taxon>
        <taxon>Actinomycetes</taxon>
        <taxon>Micrococcales</taxon>
        <taxon>Micrococcaceae</taxon>
        <taxon>Rothia</taxon>
    </lineage>
</organism>
<dbReference type="InterPro" id="IPR003736">
    <property type="entry name" value="PAAI_dom"/>
</dbReference>
<keyword evidence="2 4" id="KW-0378">Hydrolase</keyword>
<accession>A0A7Z9D5L3</accession>
<dbReference type="PANTHER" id="PTHR43240">
    <property type="entry name" value="1,4-DIHYDROXY-2-NAPHTHOYL-COA THIOESTERASE 1"/>
    <property type="match status" value="1"/>
</dbReference>
<dbReference type="AlphaFoldDB" id="A0A7Z9D5L3"/>